<sequence length="231" mass="24130">MRASCCSLDISDRVSPLPRALSIAYSLQPLLSGELGTVHSQCHTQSKRTVHAVSNWPVTSLAMKSVHFSAAELKLLKYTSAANIQKAGTNPKAKLGRQEGGEEKMEGSEGGRALLGAQRHSEALAPGRSQAEPGVPANPARPSPTGPRSKGSSAETRSTCPRLPAGGADRRGGRPHSPGTQRPRPPPEGGGARRSGGLGGSGDGEFQRHRSPELTHRPGRPSPHLPLPPGL</sequence>
<organism evidence="2 3">
    <name type="scientific">Rangifer tarandus platyrhynchus</name>
    <name type="common">Svalbard reindeer</name>
    <dbReference type="NCBI Taxonomy" id="3082113"/>
    <lineage>
        <taxon>Eukaryota</taxon>
        <taxon>Metazoa</taxon>
        <taxon>Chordata</taxon>
        <taxon>Craniata</taxon>
        <taxon>Vertebrata</taxon>
        <taxon>Euteleostomi</taxon>
        <taxon>Mammalia</taxon>
        <taxon>Eutheria</taxon>
        <taxon>Laurasiatheria</taxon>
        <taxon>Artiodactyla</taxon>
        <taxon>Ruminantia</taxon>
        <taxon>Pecora</taxon>
        <taxon>Cervidae</taxon>
        <taxon>Odocoileinae</taxon>
        <taxon>Rangifer</taxon>
    </lineage>
</organism>
<evidence type="ECO:0000256" key="1">
    <source>
        <dbReference type="SAM" id="MobiDB-lite"/>
    </source>
</evidence>
<keyword evidence="3" id="KW-1185">Reference proteome</keyword>
<feature type="compositionally biased region" description="Basic and acidic residues" evidence="1">
    <location>
        <begin position="205"/>
        <end position="216"/>
    </location>
</feature>
<feature type="compositionally biased region" description="Basic and acidic residues" evidence="1">
    <location>
        <begin position="96"/>
        <end position="109"/>
    </location>
</feature>
<proteinExistence type="predicted"/>
<feature type="region of interest" description="Disordered" evidence="1">
    <location>
        <begin position="89"/>
        <end position="231"/>
    </location>
</feature>
<dbReference type="EMBL" id="OX459956">
    <property type="protein sequence ID" value="CAI9161879.1"/>
    <property type="molecule type" value="Genomic_DNA"/>
</dbReference>
<evidence type="ECO:0000313" key="3">
    <source>
        <dbReference type="Proteomes" id="UP001176941"/>
    </source>
</evidence>
<gene>
    <name evidence="2" type="ORF">MRATA1EN1_LOCUS10841</name>
</gene>
<dbReference type="Proteomes" id="UP001176941">
    <property type="component" value="Chromosome 20"/>
</dbReference>
<accession>A0ABN8YQ54</accession>
<protein>
    <submittedName>
        <fullName evidence="2">Uncharacterized protein</fullName>
    </submittedName>
</protein>
<feature type="compositionally biased region" description="Polar residues" evidence="1">
    <location>
        <begin position="150"/>
        <end position="159"/>
    </location>
</feature>
<name>A0ABN8YQ54_RANTA</name>
<feature type="compositionally biased region" description="Gly residues" evidence="1">
    <location>
        <begin position="189"/>
        <end position="203"/>
    </location>
</feature>
<reference evidence="2" key="1">
    <citation type="submission" date="2023-04" db="EMBL/GenBank/DDBJ databases">
        <authorList>
            <consortium name="ELIXIR-Norway"/>
        </authorList>
    </citation>
    <scope>NUCLEOTIDE SEQUENCE [LARGE SCALE GENOMIC DNA]</scope>
</reference>
<feature type="compositionally biased region" description="Pro residues" evidence="1">
    <location>
        <begin position="220"/>
        <end position="231"/>
    </location>
</feature>
<evidence type="ECO:0000313" key="2">
    <source>
        <dbReference type="EMBL" id="CAI9161879.1"/>
    </source>
</evidence>